<dbReference type="AlphaFoldDB" id="A0A8H6YYM8"/>
<feature type="compositionally biased region" description="Polar residues" evidence="1">
    <location>
        <begin position="1"/>
        <end position="12"/>
    </location>
</feature>
<keyword evidence="2" id="KW-0472">Membrane</keyword>
<dbReference type="EMBL" id="JACAZH010000005">
    <property type="protein sequence ID" value="KAF7367607.1"/>
    <property type="molecule type" value="Genomic_DNA"/>
</dbReference>
<gene>
    <name evidence="3" type="ORF">MSAN_00824100</name>
</gene>
<evidence type="ECO:0000256" key="2">
    <source>
        <dbReference type="SAM" id="Phobius"/>
    </source>
</evidence>
<keyword evidence="2" id="KW-0812">Transmembrane</keyword>
<feature type="region of interest" description="Disordered" evidence="1">
    <location>
        <begin position="1"/>
        <end position="26"/>
    </location>
</feature>
<name>A0A8H6YYM8_9AGAR</name>
<reference evidence="3" key="1">
    <citation type="submission" date="2020-05" db="EMBL/GenBank/DDBJ databases">
        <title>Mycena genomes resolve the evolution of fungal bioluminescence.</title>
        <authorList>
            <person name="Tsai I.J."/>
        </authorList>
    </citation>
    <scope>NUCLEOTIDE SEQUENCE</scope>
    <source>
        <strain evidence="3">160909Yilan</strain>
    </source>
</reference>
<evidence type="ECO:0000313" key="3">
    <source>
        <dbReference type="EMBL" id="KAF7367607.1"/>
    </source>
</evidence>
<organism evidence="3 4">
    <name type="scientific">Mycena sanguinolenta</name>
    <dbReference type="NCBI Taxonomy" id="230812"/>
    <lineage>
        <taxon>Eukaryota</taxon>
        <taxon>Fungi</taxon>
        <taxon>Dikarya</taxon>
        <taxon>Basidiomycota</taxon>
        <taxon>Agaricomycotina</taxon>
        <taxon>Agaricomycetes</taxon>
        <taxon>Agaricomycetidae</taxon>
        <taxon>Agaricales</taxon>
        <taxon>Marasmiineae</taxon>
        <taxon>Mycenaceae</taxon>
        <taxon>Mycena</taxon>
    </lineage>
</organism>
<feature type="transmembrane region" description="Helical" evidence="2">
    <location>
        <begin position="90"/>
        <end position="110"/>
    </location>
</feature>
<proteinExistence type="predicted"/>
<keyword evidence="4" id="KW-1185">Reference proteome</keyword>
<protein>
    <submittedName>
        <fullName evidence="3">Protein arginine N-methyltransferase</fullName>
    </submittedName>
</protein>
<accession>A0A8H6YYM8</accession>
<keyword evidence="2" id="KW-1133">Transmembrane helix</keyword>
<dbReference type="GO" id="GO:0008168">
    <property type="term" value="F:methyltransferase activity"/>
    <property type="evidence" value="ECO:0007669"/>
    <property type="project" value="UniProtKB-KW"/>
</dbReference>
<dbReference type="Proteomes" id="UP000623467">
    <property type="component" value="Unassembled WGS sequence"/>
</dbReference>
<keyword evidence="3" id="KW-0489">Methyltransferase</keyword>
<dbReference type="GO" id="GO:0032259">
    <property type="term" value="P:methylation"/>
    <property type="evidence" value="ECO:0007669"/>
    <property type="project" value="UniProtKB-KW"/>
</dbReference>
<sequence length="387" mass="41991">MESQSPILSTHKSSFDESTIEPKWDTGSARSESELVDVKDTQRIRWPLAVVVGQTLLLALSLGMFSAVRARGYIPLSPELAVFVQQNPQLKTYGVTFLSTALSAFSSYLFSQAIRQMILVYLTSPMTMSTLRLGISVSSRSLLFDFQNIKGLLATSVFFLATLGQTASWSSLFTPNDIAVYTPMHGTEIDFSSEAFLDQYPQVYGNLSEYLGSALLSVTDTSGAASAMSLLGYPTVLDYAGFGFVGSISTGSTGGIFPIVISANRTNFLTYYDSPLPPFYTSYNVTMSQQGLTATVSCQDRTGQLDAISDPPFQRLATQTEVVIGNQTASVTVLSFKSACSGVTESTDYYLSATNDTVIALACPQNDTSGGYMNTYSTHFITIFWHK</sequence>
<dbReference type="OrthoDB" id="3351168at2759"/>
<evidence type="ECO:0000256" key="1">
    <source>
        <dbReference type="SAM" id="MobiDB-lite"/>
    </source>
</evidence>
<comment type="caution">
    <text evidence="3">The sequence shown here is derived from an EMBL/GenBank/DDBJ whole genome shotgun (WGS) entry which is preliminary data.</text>
</comment>
<keyword evidence="3" id="KW-0808">Transferase</keyword>
<feature type="transmembrane region" description="Helical" evidence="2">
    <location>
        <begin position="48"/>
        <end position="70"/>
    </location>
</feature>
<evidence type="ECO:0000313" key="4">
    <source>
        <dbReference type="Proteomes" id="UP000623467"/>
    </source>
</evidence>